<proteinExistence type="predicted"/>
<organism evidence="1 2">
    <name type="scientific">Erwinia phage pEa_SNUABM_1</name>
    <dbReference type="NCBI Taxonomy" id="2869543"/>
    <lineage>
        <taxon>Viruses</taxon>
        <taxon>Duplodnaviria</taxon>
        <taxon>Heunggongvirae</taxon>
        <taxon>Uroviricota</taxon>
        <taxon>Caudoviricetes</taxon>
        <taxon>Alexandravirus</taxon>
        <taxon>Alexandravirus SNUABM1</taxon>
    </lineage>
</organism>
<keyword evidence="2" id="KW-1185">Reference proteome</keyword>
<evidence type="ECO:0000313" key="2">
    <source>
        <dbReference type="Proteomes" id="UP000827973"/>
    </source>
</evidence>
<accession>A0AAE7XNM3</accession>
<protein>
    <submittedName>
        <fullName evidence="1">Uncharacterized protein</fullName>
    </submittedName>
</protein>
<gene>
    <name evidence="1" type="ORF">pEaSNUABM1_00309</name>
</gene>
<dbReference type="Proteomes" id="UP000827973">
    <property type="component" value="Segment"/>
</dbReference>
<dbReference type="EMBL" id="MZ443776">
    <property type="protein sequence ID" value="QZE57518.1"/>
    <property type="molecule type" value="Genomic_DNA"/>
</dbReference>
<reference evidence="1 2" key="1">
    <citation type="submission" date="2021-06" db="EMBL/GenBank/DDBJ databases">
        <title>Complete genome sequence of Erwinia phage pEa_SNUABM_1.</title>
        <authorList>
            <person name="Kim S.G."/>
            <person name="Park S.C."/>
        </authorList>
    </citation>
    <scope>NUCLEOTIDE SEQUENCE [LARGE SCALE GENOMIC DNA]</scope>
</reference>
<sequence length="191" mass="22176">MEQIDMFKTEGTHEISEYTELDADRLPNDDVTRNDRRIQAAFGQPVRTADYLEKYPGLKPGKLKFRKKLVMIHEFVLVTHDKLKASLLKKQGSISDTYDRDPQYLINVYNHTEKVAMFLSDFGDFMSHFMNAVHLFTVATVYDGRLLVFAENGSPLVTAEETLEMLNEIEHFINKSKVYRVHSQHAVYRTI</sequence>
<name>A0AAE7XNM3_9CAUD</name>
<evidence type="ECO:0000313" key="1">
    <source>
        <dbReference type="EMBL" id="QZE57518.1"/>
    </source>
</evidence>